<dbReference type="PANTHER" id="PTHR45935:SF2">
    <property type="entry name" value="KRAB-A DOMAIN-CONTAINING PROTEIN 2"/>
    <property type="match status" value="1"/>
</dbReference>
<gene>
    <name evidence="5" type="ORF">Cadr_000005447</name>
</gene>
<feature type="region of interest" description="Disordered" evidence="3">
    <location>
        <begin position="99"/>
        <end position="147"/>
    </location>
</feature>
<dbReference type="InterPro" id="IPR003309">
    <property type="entry name" value="SCAN_dom"/>
</dbReference>
<dbReference type="Proteomes" id="UP000299084">
    <property type="component" value="Unassembled WGS sequence"/>
</dbReference>
<accession>A0A5N4E334</accession>
<dbReference type="CDD" id="cd07936">
    <property type="entry name" value="SCAN"/>
    <property type="match status" value="1"/>
</dbReference>
<name>A0A5N4E334_CAMDR</name>
<dbReference type="Gene3D" id="1.10.4020.10">
    <property type="entry name" value="DNA breaking-rejoining enzymes"/>
    <property type="match status" value="1"/>
</dbReference>
<evidence type="ECO:0000259" key="4">
    <source>
        <dbReference type="PROSITE" id="PS50804"/>
    </source>
</evidence>
<dbReference type="EMBL" id="JWIN03000006">
    <property type="protein sequence ID" value="KAB1277700.1"/>
    <property type="molecule type" value="Genomic_DNA"/>
</dbReference>
<dbReference type="SUPFAM" id="SSF47353">
    <property type="entry name" value="Retrovirus capsid dimerization domain-like"/>
    <property type="match status" value="1"/>
</dbReference>
<dbReference type="PROSITE" id="PS50804">
    <property type="entry name" value="SCAN_BOX"/>
    <property type="match status" value="1"/>
</dbReference>
<evidence type="ECO:0000313" key="6">
    <source>
        <dbReference type="Proteomes" id="UP000299084"/>
    </source>
</evidence>
<reference evidence="5 6" key="1">
    <citation type="journal article" date="2019" name="Mol. Ecol. Resour.">
        <title>Improving Illumina assemblies with Hi-C and long reads: an example with the North African dromedary.</title>
        <authorList>
            <person name="Elbers J.P."/>
            <person name="Rogers M.F."/>
            <person name="Perelman P.L."/>
            <person name="Proskuryakova A.A."/>
            <person name="Serdyukova N.A."/>
            <person name="Johnson W.E."/>
            <person name="Horin P."/>
            <person name="Corander J."/>
            <person name="Murphy D."/>
            <person name="Burger P.A."/>
        </authorList>
    </citation>
    <scope>NUCLEOTIDE SEQUENCE [LARGE SCALE GENOMIC DNA]</scope>
    <source>
        <strain evidence="5">Drom800</strain>
        <tissue evidence="5">Blood</tissue>
    </source>
</reference>
<keyword evidence="1 2" id="KW-0539">Nucleus</keyword>
<dbReference type="AlphaFoldDB" id="A0A5N4E334"/>
<keyword evidence="6" id="KW-1185">Reference proteome</keyword>
<sequence>MAKPTLRGNGTNSETFRQRFRRFHYQEVAGPREAFSQLWELCCRWLRPEVRTKEQIVELLVLEQFLIVLPGEIQNWVTVSVKGQEVRLEKMTPLKSSRELLSVRQESVEPQPRGVPKKERARSPDLGPQEQMNPKEKLRPFQRSGEE</sequence>
<dbReference type="FunFam" id="1.10.4020.10:FF:000001">
    <property type="entry name" value="zinc finger protein 263 isoform X1"/>
    <property type="match status" value="1"/>
</dbReference>
<dbReference type="InterPro" id="IPR050916">
    <property type="entry name" value="SCAN-C2H2_zinc_finger"/>
</dbReference>
<feature type="domain" description="SCAN box" evidence="4">
    <location>
        <begin position="17"/>
        <end position="77"/>
    </location>
</feature>
<comment type="subcellular location">
    <subcellularLocation>
        <location evidence="2">Nucleus</location>
    </subcellularLocation>
</comment>
<dbReference type="InterPro" id="IPR038269">
    <property type="entry name" value="SCAN_sf"/>
</dbReference>
<evidence type="ECO:0000256" key="1">
    <source>
        <dbReference type="ARBA" id="ARBA00023242"/>
    </source>
</evidence>
<comment type="caution">
    <text evidence="5">The sequence shown here is derived from an EMBL/GenBank/DDBJ whole genome shotgun (WGS) entry which is preliminary data.</text>
</comment>
<feature type="compositionally biased region" description="Basic and acidic residues" evidence="3">
    <location>
        <begin position="133"/>
        <end position="147"/>
    </location>
</feature>
<evidence type="ECO:0000256" key="2">
    <source>
        <dbReference type="PROSITE-ProRule" id="PRU00187"/>
    </source>
</evidence>
<dbReference type="Pfam" id="PF02023">
    <property type="entry name" value="SCAN"/>
    <property type="match status" value="1"/>
</dbReference>
<proteinExistence type="predicted"/>
<evidence type="ECO:0000313" key="5">
    <source>
        <dbReference type="EMBL" id="KAB1277700.1"/>
    </source>
</evidence>
<organism evidence="5 6">
    <name type="scientific">Camelus dromedarius</name>
    <name type="common">Dromedary</name>
    <name type="synonym">Arabian camel</name>
    <dbReference type="NCBI Taxonomy" id="9838"/>
    <lineage>
        <taxon>Eukaryota</taxon>
        <taxon>Metazoa</taxon>
        <taxon>Chordata</taxon>
        <taxon>Craniata</taxon>
        <taxon>Vertebrata</taxon>
        <taxon>Euteleostomi</taxon>
        <taxon>Mammalia</taxon>
        <taxon>Eutheria</taxon>
        <taxon>Laurasiatheria</taxon>
        <taxon>Artiodactyla</taxon>
        <taxon>Tylopoda</taxon>
        <taxon>Camelidae</taxon>
        <taxon>Camelus</taxon>
    </lineage>
</organism>
<evidence type="ECO:0000256" key="3">
    <source>
        <dbReference type="SAM" id="MobiDB-lite"/>
    </source>
</evidence>
<dbReference type="GO" id="GO:0005634">
    <property type="term" value="C:nucleus"/>
    <property type="evidence" value="ECO:0007669"/>
    <property type="project" value="UniProtKB-SubCell"/>
</dbReference>
<dbReference type="PANTHER" id="PTHR45935">
    <property type="entry name" value="PROTEIN ZBED8-RELATED"/>
    <property type="match status" value="1"/>
</dbReference>
<protein>
    <submittedName>
        <fullName evidence="5">Zinc finger and SCAN domain-containing protein 29</fullName>
    </submittedName>
</protein>
<dbReference type="SMART" id="SM00431">
    <property type="entry name" value="SCAN"/>
    <property type="match status" value="1"/>
</dbReference>